<dbReference type="Proteomes" id="UP001241226">
    <property type="component" value="Chromosome 1"/>
</dbReference>
<dbReference type="Pfam" id="PF00589">
    <property type="entry name" value="Phage_integrase"/>
    <property type="match status" value="1"/>
</dbReference>
<organism evidence="8 9">
    <name type="scientific">Vibrio aestuarianus</name>
    <dbReference type="NCBI Taxonomy" id="28171"/>
    <lineage>
        <taxon>Bacteria</taxon>
        <taxon>Pseudomonadati</taxon>
        <taxon>Pseudomonadota</taxon>
        <taxon>Gammaproteobacteria</taxon>
        <taxon>Vibrionales</taxon>
        <taxon>Vibrionaceae</taxon>
        <taxon>Vibrio</taxon>
    </lineage>
</organism>
<dbReference type="PROSITE" id="PS51898">
    <property type="entry name" value="TYR_RECOMBINASE"/>
    <property type="match status" value="1"/>
</dbReference>
<dbReference type="InterPro" id="IPR011010">
    <property type="entry name" value="DNA_brk_join_enz"/>
</dbReference>
<dbReference type="InterPro" id="IPR025166">
    <property type="entry name" value="Integrase_DNA_bind_dom"/>
</dbReference>
<evidence type="ECO:0000259" key="6">
    <source>
        <dbReference type="PROSITE" id="PS51898"/>
    </source>
</evidence>
<dbReference type="GO" id="GO:0015074">
    <property type="term" value="P:DNA integration"/>
    <property type="evidence" value="ECO:0007669"/>
    <property type="project" value="UniProtKB-KW"/>
</dbReference>
<dbReference type="PANTHER" id="PTHR30629:SF2">
    <property type="entry name" value="PROPHAGE INTEGRASE INTS-RELATED"/>
    <property type="match status" value="1"/>
</dbReference>
<dbReference type="GO" id="GO:0003677">
    <property type="term" value="F:DNA binding"/>
    <property type="evidence" value="ECO:0007669"/>
    <property type="project" value="UniProtKB-UniRule"/>
</dbReference>
<dbReference type="InterPro" id="IPR013762">
    <property type="entry name" value="Integrase-like_cat_sf"/>
</dbReference>
<comment type="similarity">
    <text evidence="1">Belongs to the 'phage' integrase family.</text>
</comment>
<sequence length="412" mass="46442">MSKSQRLTTTFLNNLKPNPRTAKSADYEVNLSAMKDSGLPVGVRCLVGKSGGKRFLLRYISPQIPGRKSAISLGRHPETDLVTLRKIAKEYRQKILEGVDPKLERDNQTTVKEMTLERFFDEVYLPLAKQKRSWKDDVARFRLAKSIYHISIHDLTAADIIKVQMEMQNAVTIKGKPYAPASINRVLALLKTINRQAYKLMDAPLIADKVSLLKEDNVRTGYLSESQLKEFIGHALNHEDKSIGAYLALLFLTGARDKELRLRLKSDVNWEEKTLTIPHTKNGSSHVLFLSDYMLDILRSVPHVANNPYLFPGRKKGKPVGQPRHAFKTIKAKMGLPDIPGDKANLTLHSARHTVGSLLASQGVSLHDIAKQLNHADLSSTRRYSKLTVGRRRKIGSRLSDMVTAKPEIRWE</sequence>
<evidence type="ECO:0000256" key="5">
    <source>
        <dbReference type="PROSITE-ProRule" id="PRU01248"/>
    </source>
</evidence>
<feature type="domain" description="Tyr recombinase" evidence="6">
    <location>
        <begin position="218"/>
        <end position="397"/>
    </location>
</feature>
<keyword evidence="3 5" id="KW-0238">DNA-binding</keyword>
<feature type="domain" description="Core-binding (CB)" evidence="7">
    <location>
        <begin position="114"/>
        <end position="198"/>
    </location>
</feature>
<dbReference type="InterPro" id="IPR050808">
    <property type="entry name" value="Phage_Integrase"/>
</dbReference>
<accession>A0ABD7YJD1</accession>
<dbReference type="Pfam" id="PF13356">
    <property type="entry name" value="Arm-DNA-bind_3"/>
    <property type="match status" value="1"/>
</dbReference>
<name>A0ABD7YJD1_9VIBR</name>
<dbReference type="Gene3D" id="3.30.160.390">
    <property type="entry name" value="Integrase, DNA-binding domain"/>
    <property type="match status" value="1"/>
</dbReference>
<dbReference type="InterPro" id="IPR010998">
    <property type="entry name" value="Integrase_recombinase_N"/>
</dbReference>
<evidence type="ECO:0000256" key="1">
    <source>
        <dbReference type="ARBA" id="ARBA00008857"/>
    </source>
</evidence>
<evidence type="ECO:0000256" key="2">
    <source>
        <dbReference type="ARBA" id="ARBA00022908"/>
    </source>
</evidence>
<proteinExistence type="inferred from homology"/>
<dbReference type="InterPro" id="IPR044068">
    <property type="entry name" value="CB"/>
</dbReference>
<evidence type="ECO:0000313" key="9">
    <source>
        <dbReference type="Proteomes" id="UP001241226"/>
    </source>
</evidence>
<dbReference type="PROSITE" id="PS51900">
    <property type="entry name" value="CB"/>
    <property type="match status" value="1"/>
</dbReference>
<dbReference type="PANTHER" id="PTHR30629">
    <property type="entry name" value="PROPHAGE INTEGRASE"/>
    <property type="match status" value="1"/>
</dbReference>
<dbReference type="Gene3D" id="1.10.150.130">
    <property type="match status" value="1"/>
</dbReference>
<dbReference type="InterPro" id="IPR002104">
    <property type="entry name" value="Integrase_catalytic"/>
</dbReference>
<dbReference type="SUPFAM" id="SSF56349">
    <property type="entry name" value="DNA breaking-rejoining enzymes"/>
    <property type="match status" value="1"/>
</dbReference>
<evidence type="ECO:0000259" key="7">
    <source>
        <dbReference type="PROSITE" id="PS51900"/>
    </source>
</evidence>
<dbReference type="AlphaFoldDB" id="A0ABD7YJD1"/>
<dbReference type="RefSeq" id="WP_261927617.1">
    <property type="nucleotide sequence ID" value="NZ_CALYLG010000365.1"/>
</dbReference>
<dbReference type="EMBL" id="CP118711">
    <property type="protein sequence ID" value="WGK84961.1"/>
    <property type="molecule type" value="Genomic_DNA"/>
</dbReference>
<keyword evidence="4" id="KW-0233">DNA recombination</keyword>
<protein>
    <submittedName>
        <fullName evidence="8">Integrase family protein</fullName>
    </submittedName>
</protein>
<dbReference type="InterPro" id="IPR038488">
    <property type="entry name" value="Integrase_DNA-bd_sf"/>
</dbReference>
<evidence type="ECO:0000256" key="4">
    <source>
        <dbReference type="ARBA" id="ARBA00023172"/>
    </source>
</evidence>
<dbReference type="Gene3D" id="1.10.443.10">
    <property type="entry name" value="Intergrase catalytic core"/>
    <property type="match status" value="1"/>
</dbReference>
<dbReference type="GO" id="GO:0006310">
    <property type="term" value="P:DNA recombination"/>
    <property type="evidence" value="ECO:0007669"/>
    <property type="project" value="UniProtKB-KW"/>
</dbReference>
<gene>
    <name evidence="8" type="ORF">PYE67_11405</name>
</gene>
<evidence type="ECO:0000256" key="3">
    <source>
        <dbReference type="ARBA" id="ARBA00023125"/>
    </source>
</evidence>
<evidence type="ECO:0000313" key="8">
    <source>
        <dbReference type="EMBL" id="WGK84961.1"/>
    </source>
</evidence>
<reference evidence="8 9" key="1">
    <citation type="submission" date="2022-02" db="EMBL/GenBank/DDBJ databases">
        <title>Emergence and expansion in Europe of a Vibrio aestuarianus clonal complex pathogenic for oysters.</title>
        <authorList>
            <person name="Mesnil A."/>
            <person name="Travers M.-A."/>
        </authorList>
    </citation>
    <scope>NUCLEOTIDE SEQUENCE [LARGE SCALE GENOMIC DNA]</scope>
    <source>
        <strain evidence="8 9">U17</strain>
    </source>
</reference>
<keyword evidence="2" id="KW-0229">DNA integration</keyword>